<dbReference type="Proteomes" id="UP001549307">
    <property type="component" value="Unassembled WGS sequence"/>
</dbReference>
<dbReference type="PROSITE" id="PS51549">
    <property type="entry name" value="DM13"/>
    <property type="match status" value="1"/>
</dbReference>
<feature type="domain" description="DM13" evidence="2">
    <location>
        <begin position="92"/>
        <end position="197"/>
    </location>
</feature>
<dbReference type="RefSeq" id="WP_354228439.1">
    <property type="nucleotide sequence ID" value="NZ_JBEPSN010000003.1"/>
</dbReference>
<evidence type="ECO:0000259" key="2">
    <source>
        <dbReference type="PROSITE" id="PS51549"/>
    </source>
</evidence>
<feature type="compositionally biased region" description="Low complexity" evidence="1">
    <location>
        <begin position="52"/>
        <end position="79"/>
    </location>
</feature>
<accession>A0ABV2P526</accession>
<dbReference type="GeneID" id="92752601"/>
<sequence>MNRLRSFIRAHRTLAAVAGVLILSSVVVGAALFQPWRLFTSSSVNEALPALGTSTGQPSSGGTAGPPYSQAAPSQAAPSQAPPSGPAVVGGGTFQSQEHETTGTAQLLMLPDGSHVLRLENLASSDGPDVKVWLSSQEAGGDWFKYRSGRYVDLGAIKATHGNQNYVVSAGTDIAGLTSVVLWCDRFSVAFGSAPLT</sequence>
<dbReference type="InterPro" id="IPR019545">
    <property type="entry name" value="DM13_domain"/>
</dbReference>
<feature type="region of interest" description="Disordered" evidence="1">
    <location>
        <begin position="50"/>
        <end position="96"/>
    </location>
</feature>
<protein>
    <recommendedName>
        <fullName evidence="2">DM13 domain-containing protein</fullName>
    </recommendedName>
</protein>
<keyword evidence="4" id="KW-1185">Reference proteome</keyword>
<evidence type="ECO:0000256" key="1">
    <source>
        <dbReference type="SAM" id="MobiDB-lite"/>
    </source>
</evidence>
<comment type="caution">
    <text evidence="3">The sequence shown here is derived from an EMBL/GenBank/DDBJ whole genome shotgun (WGS) entry which is preliminary data.</text>
</comment>
<gene>
    <name evidence="3" type="ORF">ABIE37_001649</name>
</gene>
<reference evidence="3 4" key="1">
    <citation type="submission" date="2024-06" db="EMBL/GenBank/DDBJ databases">
        <title>Sorghum-associated microbial communities from plants grown in Nebraska, USA.</title>
        <authorList>
            <person name="Schachtman D."/>
        </authorList>
    </citation>
    <scope>NUCLEOTIDE SEQUENCE [LARGE SCALE GENOMIC DNA]</scope>
    <source>
        <strain evidence="3 4">3552</strain>
    </source>
</reference>
<evidence type="ECO:0000313" key="4">
    <source>
        <dbReference type="Proteomes" id="UP001549307"/>
    </source>
</evidence>
<dbReference type="Pfam" id="PF10517">
    <property type="entry name" value="DM13"/>
    <property type="match status" value="1"/>
</dbReference>
<proteinExistence type="predicted"/>
<evidence type="ECO:0000313" key="3">
    <source>
        <dbReference type="EMBL" id="MET4539875.1"/>
    </source>
</evidence>
<name>A0ABV2P526_9MICC</name>
<dbReference type="EMBL" id="JBEPSN010000003">
    <property type="protein sequence ID" value="MET4539875.1"/>
    <property type="molecule type" value="Genomic_DNA"/>
</dbReference>
<organism evidence="3 4">
    <name type="scientific">Arthrobacter bambusae</name>
    <dbReference type="NCBI Taxonomy" id="1338426"/>
    <lineage>
        <taxon>Bacteria</taxon>
        <taxon>Bacillati</taxon>
        <taxon>Actinomycetota</taxon>
        <taxon>Actinomycetes</taxon>
        <taxon>Micrococcales</taxon>
        <taxon>Micrococcaceae</taxon>
        <taxon>Arthrobacter</taxon>
    </lineage>
</organism>